<dbReference type="EMBL" id="JAUJYN010000007">
    <property type="protein sequence ID" value="KAK1266877.1"/>
    <property type="molecule type" value="Genomic_DNA"/>
</dbReference>
<keyword evidence="8" id="KW-0238">DNA-binding</keyword>
<dbReference type="CDD" id="cd00202">
    <property type="entry name" value="ZnF_GATA"/>
    <property type="match status" value="1"/>
</dbReference>
<dbReference type="SUPFAM" id="SSF57716">
    <property type="entry name" value="Glucocorticoid receptor-like (DNA-binding domain)"/>
    <property type="match status" value="1"/>
</dbReference>
<evidence type="ECO:0000256" key="6">
    <source>
        <dbReference type="ARBA" id="ARBA00023159"/>
    </source>
</evidence>
<keyword evidence="5" id="KW-0862">Zinc</keyword>
<keyword evidence="7 8" id="KW-0539">Nucleus</keyword>
<evidence type="ECO:0000256" key="8">
    <source>
        <dbReference type="PIRNR" id="PIRNR016992"/>
    </source>
</evidence>
<evidence type="ECO:0000256" key="2">
    <source>
        <dbReference type="ARBA" id="ARBA00005694"/>
    </source>
</evidence>
<dbReference type="AlphaFoldDB" id="A0AAV9ARV0"/>
<keyword evidence="3" id="KW-0479">Metal-binding</keyword>
<dbReference type="GO" id="GO:0045893">
    <property type="term" value="P:positive regulation of DNA-templated transcription"/>
    <property type="evidence" value="ECO:0007669"/>
    <property type="project" value="InterPro"/>
</dbReference>
<dbReference type="InterPro" id="IPR000679">
    <property type="entry name" value="Znf_GATA"/>
</dbReference>
<organism evidence="12 13">
    <name type="scientific">Acorus gramineus</name>
    <name type="common">Dwarf sweet flag</name>
    <dbReference type="NCBI Taxonomy" id="55184"/>
    <lineage>
        <taxon>Eukaryota</taxon>
        <taxon>Viridiplantae</taxon>
        <taxon>Streptophyta</taxon>
        <taxon>Embryophyta</taxon>
        <taxon>Tracheophyta</taxon>
        <taxon>Spermatophyta</taxon>
        <taxon>Magnoliopsida</taxon>
        <taxon>Liliopsida</taxon>
        <taxon>Acoraceae</taxon>
        <taxon>Acorus</taxon>
    </lineage>
</organism>
<accession>A0AAV9ARV0</accession>
<comment type="subcellular location">
    <subcellularLocation>
        <location evidence="1 8">Nucleus</location>
    </subcellularLocation>
</comment>
<keyword evidence="8" id="KW-0804">Transcription</keyword>
<comment type="function">
    <text evidence="8">Transcriptional activator that specifically binds 5'-GATA-3' or 5'-GAT-3' motifs within gene promoters.</text>
</comment>
<comment type="similarity">
    <text evidence="2 8">Belongs to the type IV zinc-finger family. Class A subfamily.</text>
</comment>
<reference evidence="12" key="1">
    <citation type="journal article" date="2023" name="Nat. Commun.">
        <title>Diploid and tetraploid genomes of Acorus and the evolution of monocots.</title>
        <authorList>
            <person name="Ma L."/>
            <person name="Liu K.W."/>
            <person name="Li Z."/>
            <person name="Hsiao Y.Y."/>
            <person name="Qi Y."/>
            <person name="Fu T."/>
            <person name="Tang G.D."/>
            <person name="Zhang D."/>
            <person name="Sun W.H."/>
            <person name="Liu D.K."/>
            <person name="Li Y."/>
            <person name="Chen G.Z."/>
            <person name="Liu X.D."/>
            <person name="Liao X.Y."/>
            <person name="Jiang Y.T."/>
            <person name="Yu X."/>
            <person name="Hao Y."/>
            <person name="Huang J."/>
            <person name="Zhao X.W."/>
            <person name="Ke S."/>
            <person name="Chen Y.Y."/>
            <person name="Wu W.L."/>
            <person name="Hsu J.L."/>
            <person name="Lin Y.F."/>
            <person name="Huang M.D."/>
            <person name="Li C.Y."/>
            <person name="Huang L."/>
            <person name="Wang Z.W."/>
            <person name="Zhao X."/>
            <person name="Zhong W.Y."/>
            <person name="Peng D.H."/>
            <person name="Ahmad S."/>
            <person name="Lan S."/>
            <person name="Zhang J.S."/>
            <person name="Tsai W.C."/>
            <person name="Van de Peer Y."/>
            <person name="Liu Z.J."/>
        </authorList>
    </citation>
    <scope>NUCLEOTIDE SEQUENCE</scope>
    <source>
        <strain evidence="12">SCP</strain>
    </source>
</reference>
<evidence type="ECO:0000256" key="5">
    <source>
        <dbReference type="ARBA" id="ARBA00022833"/>
    </source>
</evidence>
<dbReference type="GO" id="GO:0043565">
    <property type="term" value="F:sequence-specific DNA binding"/>
    <property type="evidence" value="ECO:0007669"/>
    <property type="project" value="InterPro"/>
</dbReference>
<feature type="domain" description="GATA-type" evidence="11">
    <location>
        <begin position="242"/>
        <end position="278"/>
    </location>
</feature>
<dbReference type="GO" id="GO:0030154">
    <property type="term" value="P:cell differentiation"/>
    <property type="evidence" value="ECO:0007669"/>
    <property type="project" value="TreeGrafter"/>
</dbReference>
<dbReference type="InterPro" id="IPR016679">
    <property type="entry name" value="TF_GATA_pln"/>
</dbReference>
<keyword evidence="6 8" id="KW-0010">Activator</keyword>
<evidence type="ECO:0000256" key="9">
    <source>
        <dbReference type="PROSITE-ProRule" id="PRU00094"/>
    </source>
</evidence>
<dbReference type="SMART" id="SM00401">
    <property type="entry name" value="ZnF_GATA"/>
    <property type="match status" value="1"/>
</dbReference>
<evidence type="ECO:0000313" key="12">
    <source>
        <dbReference type="EMBL" id="KAK1266877.1"/>
    </source>
</evidence>
<dbReference type="PANTHER" id="PTHR45658">
    <property type="entry name" value="GATA TRANSCRIPTION FACTOR"/>
    <property type="match status" value="1"/>
</dbReference>
<gene>
    <name evidence="12" type="ORF">QJS04_geneDACA002675</name>
</gene>
<reference evidence="12" key="2">
    <citation type="submission" date="2023-06" db="EMBL/GenBank/DDBJ databases">
        <authorList>
            <person name="Ma L."/>
            <person name="Liu K.-W."/>
            <person name="Li Z."/>
            <person name="Hsiao Y.-Y."/>
            <person name="Qi Y."/>
            <person name="Fu T."/>
            <person name="Tang G."/>
            <person name="Zhang D."/>
            <person name="Sun W.-H."/>
            <person name="Liu D.-K."/>
            <person name="Li Y."/>
            <person name="Chen G.-Z."/>
            <person name="Liu X.-D."/>
            <person name="Liao X.-Y."/>
            <person name="Jiang Y.-T."/>
            <person name="Yu X."/>
            <person name="Hao Y."/>
            <person name="Huang J."/>
            <person name="Zhao X.-W."/>
            <person name="Ke S."/>
            <person name="Chen Y.-Y."/>
            <person name="Wu W.-L."/>
            <person name="Hsu J.-L."/>
            <person name="Lin Y.-F."/>
            <person name="Huang M.-D."/>
            <person name="Li C.-Y."/>
            <person name="Huang L."/>
            <person name="Wang Z.-W."/>
            <person name="Zhao X."/>
            <person name="Zhong W.-Y."/>
            <person name="Peng D.-H."/>
            <person name="Ahmad S."/>
            <person name="Lan S."/>
            <person name="Zhang J.-S."/>
            <person name="Tsai W.-C."/>
            <person name="Van De Peer Y."/>
            <person name="Liu Z.-J."/>
        </authorList>
    </citation>
    <scope>NUCLEOTIDE SEQUENCE</scope>
    <source>
        <strain evidence="12">SCP</strain>
        <tissue evidence="12">Leaves</tissue>
    </source>
</reference>
<evidence type="ECO:0000256" key="10">
    <source>
        <dbReference type="SAM" id="MobiDB-lite"/>
    </source>
</evidence>
<dbReference type="InterPro" id="IPR013088">
    <property type="entry name" value="Znf_NHR/GATA"/>
</dbReference>
<evidence type="ECO:0000313" key="13">
    <source>
        <dbReference type="Proteomes" id="UP001179952"/>
    </source>
</evidence>
<proteinExistence type="inferred from homology"/>
<evidence type="ECO:0000256" key="4">
    <source>
        <dbReference type="ARBA" id="ARBA00022771"/>
    </source>
</evidence>
<dbReference type="Proteomes" id="UP001179952">
    <property type="component" value="Unassembled WGS sequence"/>
</dbReference>
<dbReference type="GO" id="GO:0008270">
    <property type="term" value="F:zinc ion binding"/>
    <property type="evidence" value="ECO:0007669"/>
    <property type="project" value="UniProtKB-KW"/>
</dbReference>
<sequence length="353" mass="37229">MEASEFAHCRAQFTSPEGRCSSSSSSEAKAANVAAAGGGEHFIVDDLLNFSNNEGDDDEGEVSSSVAGGSVDIDVAATTDAPAATGDASTVTNVDSCNSSLSGGEFGLSGELCVPPDDLAELEWLSNFVEDSFSSEDLQKLHLISGIRDSGDGHRLPPPPQPAIFRPEIPSVPGKARSKRSRSSSSSAAASSWSSSRLLVLSPTTSATSSDAAVVVKKAQKKREASSSTDGADGPKRVYAASSDGRRCLHCATDKTPQWRTGPMGPKTLCNACGVRYKSGRLVPEYRPAASPTFVLSMHSNSHRKVMELRRQKEIYQNNNDGGAIYEAGFGGGGGEDEYLIHHRIGPDFRQLI</sequence>
<evidence type="ECO:0000256" key="1">
    <source>
        <dbReference type="ARBA" id="ARBA00004123"/>
    </source>
</evidence>
<dbReference type="Gene3D" id="3.30.50.10">
    <property type="entry name" value="Erythroid Transcription Factor GATA-1, subunit A"/>
    <property type="match status" value="1"/>
</dbReference>
<evidence type="ECO:0000256" key="7">
    <source>
        <dbReference type="ARBA" id="ARBA00023242"/>
    </source>
</evidence>
<dbReference type="PROSITE" id="PS50114">
    <property type="entry name" value="GATA_ZN_FINGER_2"/>
    <property type="match status" value="1"/>
</dbReference>
<evidence type="ECO:0000259" key="11">
    <source>
        <dbReference type="PROSITE" id="PS50114"/>
    </source>
</evidence>
<evidence type="ECO:0000256" key="3">
    <source>
        <dbReference type="ARBA" id="ARBA00022723"/>
    </source>
</evidence>
<dbReference type="PROSITE" id="PS00344">
    <property type="entry name" value="GATA_ZN_FINGER_1"/>
    <property type="match status" value="1"/>
</dbReference>
<dbReference type="GO" id="GO:0005634">
    <property type="term" value="C:nucleus"/>
    <property type="evidence" value="ECO:0007669"/>
    <property type="project" value="UniProtKB-SubCell"/>
</dbReference>
<feature type="region of interest" description="Disordered" evidence="10">
    <location>
        <begin position="147"/>
        <end position="188"/>
    </location>
</feature>
<dbReference type="PANTHER" id="PTHR45658:SF18">
    <property type="entry name" value="PROTEIN GAT2"/>
    <property type="match status" value="1"/>
</dbReference>
<protein>
    <recommendedName>
        <fullName evidence="8">GATA transcription factor</fullName>
    </recommendedName>
</protein>
<keyword evidence="8" id="KW-0805">Transcription regulation</keyword>
<dbReference type="PIRSF" id="PIRSF016992">
    <property type="entry name" value="TF_GATA_plant"/>
    <property type="match status" value="1"/>
</dbReference>
<keyword evidence="4 9" id="KW-0863">Zinc-finger</keyword>
<keyword evidence="13" id="KW-1185">Reference proteome</keyword>
<comment type="caution">
    <text evidence="12">The sequence shown here is derived from an EMBL/GenBank/DDBJ whole genome shotgun (WGS) entry which is preliminary data.</text>
</comment>
<dbReference type="InterPro" id="IPR051140">
    <property type="entry name" value="GATA_TF"/>
</dbReference>
<dbReference type="FunFam" id="3.30.50.10:FF:000018">
    <property type="entry name" value="GATA transcription factor"/>
    <property type="match status" value="1"/>
</dbReference>
<name>A0AAV9ARV0_ACOGR</name>
<dbReference type="Pfam" id="PF00320">
    <property type="entry name" value="GATA"/>
    <property type="match status" value="1"/>
</dbReference>